<name>A0AAU9IZU9_9CILI</name>
<evidence type="ECO:0008006" key="3">
    <source>
        <dbReference type="Google" id="ProtNLM"/>
    </source>
</evidence>
<dbReference type="Pfam" id="PF13692">
    <property type="entry name" value="Glyco_trans_1_4"/>
    <property type="match status" value="1"/>
</dbReference>
<evidence type="ECO:0000313" key="1">
    <source>
        <dbReference type="EMBL" id="CAG9320393.1"/>
    </source>
</evidence>
<proteinExistence type="predicted"/>
<sequence>MRLLYIGATWPQPWVTAAGVRTIGLINAFKSFGYNVKFLSIKKENPSQIKGIEEVGVERHFCAANDEETFKSLTNEEDICVFETARVEEMFGHMVYQFLPACKRVIDTQDLHFLRLAREKMINDKSIEQIKNIEINWKEEDVTREISAMLRSHSTILTSEFEQRLIQKHFPFIKTVCLPFFYSDQEINENSRKNCHLRYRDNFVWIGNFTHPPNVDAVNYMVEKIWPAIRTALGCELHIYGAHCPNSEAWRSNGVVVKGPMKSLETLKKYRVLLAPIRYGAGIKGKITDSFLYGLPVLTTSIGAEGIDPFPGVIANSTESLIDAAISMYDNTILLQNCQLKGFSILKEKFSNSKNSYLLQNHIRGLEDKPLHSVMFSETMRSTFYFSKYLQAKNSKTNSK</sequence>
<dbReference type="EMBL" id="CAJZBQ010000025">
    <property type="protein sequence ID" value="CAG9320393.1"/>
    <property type="molecule type" value="Genomic_DNA"/>
</dbReference>
<protein>
    <recommendedName>
        <fullName evidence="3">Glycosyltransferase</fullName>
    </recommendedName>
</protein>
<dbReference type="AlphaFoldDB" id="A0AAU9IZU9"/>
<comment type="caution">
    <text evidence="1">The sequence shown here is derived from an EMBL/GenBank/DDBJ whole genome shotgun (WGS) entry which is preliminary data.</text>
</comment>
<reference evidence="1" key="1">
    <citation type="submission" date="2021-09" db="EMBL/GenBank/DDBJ databases">
        <authorList>
            <consortium name="AG Swart"/>
            <person name="Singh M."/>
            <person name="Singh A."/>
            <person name="Seah K."/>
            <person name="Emmerich C."/>
        </authorList>
    </citation>
    <scope>NUCLEOTIDE SEQUENCE</scope>
    <source>
        <strain evidence="1">ATCC30299</strain>
    </source>
</reference>
<gene>
    <name evidence="1" type="ORF">BSTOLATCC_MIC26309</name>
</gene>
<dbReference type="SUPFAM" id="SSF53756">
    <property type="entry name" value="UDP-Glycosyltransferase/glycogen phosphorylase"/>
    <property type="match status" value="1"/>
</dbReference>
<keyword evidence="2" id="KW-1185">Reference proteome</keyword>
<accession>A0AAU9IZU9</accession>
<organism evidence="1 2">
    <name type="scientific">Blepharisma stoltei</name>
    <dbReference type="NCBI Taxonomy" id="1481888"/>
    <lineage>
        <taxon>Eukaryota</taxon>
        <taxon>Sar</taxon>
        <taxon>Alveolata</taxon>
        <taxon>Ciliophora</taxon>
        <taxon>Postciliodesmatophora</taxon>
        <taxon>Heterotrichea</taxon>
        <taxon>Heterotrichida</taxon>
        <taxon>Blepharismidae</taxon>
        <taxon>Blepharisma</taxon>
    </lineage>
</organism>
<evidence type="ECO:0000313" key="2">
    <source>
        <dbReference type="Proteomes" id="UP001162131"/>
    </source>
</evidence>
<dbReference type="Proteomes" id="UP001162131">
    <property type="component" value="Unassembled WGS sequence"/>
</dbReference>